<reference evidence="2 3" key="1">
    <citation type="submission" date="2019-01" db="EMBL/GenBank/DDBJ databases">
        <title>Comparative genomic analysis identifies haemin-independent Haemophilus haemolyticus: a formal re-classification of Haemophilus intermedius.</title>
        <authorList>
            <person name="Harris T.M."/>
            <person name="Price E.P."/>
            <person name="Sarovich D.S."/>
            <person name="Norskov-Lauritsen N."/>
            <person name="Beissbarth J."/>
            <person name="Chang A.B."/>
            <person name="Smith-Vaughan H.C."/>
        </authorList>
    </citation>
    <scope>NUCLEOTIDE SEQUENCE [LARGE SCALE GENOMIC DNA]</scope>
    <source>
        <strain evidence="2 3">PN24</strain>
    </source>
</reference>
<gene>
    <name evidence="2" type="ORF">EUX55_05510</name>
</gene>
<evidence type="ECO:0000313" key="3">
    <source>
        <dbReference type="Proteomes" id="UP000317926"/>
    </source>
</evidence>
<dbReference type="GO" id="GO:0003676">
    <property type="term" value="F:nucleic acid binding"/>
    <property type="evidence" value="ECO:0007669"/>
    <property type="project" value="InterPro"/>
</dbReference>
<dbReference type="PROSITE" id="PS50994">
    <property type="entry name" value="INTEGRASE"/>
    <property type="match status" value="1"/>
</dbReference>
<evidence type="ECO:0000259" key="1">
    <source>
        <dbReference type="PROSITE" id="PS50994"/>
    </source>
</evidence>
<dbReference type="InterPro" id="IPR001584">
    <property type="entry name" value="Integrase_cat-core"/>
</dbReference>
<name>A0A502JJB5_HAEHA</name>
<dbReference type="EMBL" id="SDPK01000023">
    <property type="protein sequence ID" value="TPG99457.1"/>
    <property type="molecule type" value="Genomic_DNA"/>
</dbReference>
<comment type="caution">
    <text evidence="2">The sequence shown here is derived from an EMBL/GenBank/DDBJ whole genome shotgun (WGS) entry which is preliminary data.</text>
</comment>
<evidence type="ECO:0000313" key="2">
    <source>
        <dbReference type="EMBL" id="TPG99457.1"/>
    </source>
</evidence>
<sequence length="86" mass="10256">MVAYRRILAEHGIIQSMSRKGNGLDNAVMESFFGRLKTECFYGWEFKTKEEIVDAVRDYLDYYNHRQIQLKLKGLSPIQYRKQSFK</sequence>
<dbReference type="InterPro" id="IPR050900">
    <property type="entry name" value="Transposase_IS3/IS150/IS904"/>
</dbReference>
<dbReference type="InterPro" id="IPR012337">
    <property type="entry name" value="RNaseH-like_sf"/>
</dbReference>
<dbReference type="PANTHER" id="PTHR46889:SF4">
    <property type="entry name" value="TRANSPOSASE INSO FOR INSERTION SEQUENCE ELEMENT IS911B-RELATED"/>
    <property type="match status" value="1"/>
</dbReference>
<feature type="domain" description="Integrase catalytic" evidence="1">
    <location>
        <begin position="1"/>
        <end position="85"/>
    </location>
</feature>
<dbReference type="Pfam" id="PF13333">
    <property type="entry name" value="rve_2"/>
    <property type="match status" value="1"/>
</dbReference>
<accession>A0A502JJB5</accession>
<organism evidence="2 3">
    <name type="scientific">Haemophilus haemolyticus</name>
    <dbReference type="NCBI Taxonomy" id="726"/>
    <lineage>
        <taxon>Bacteria</taxon>
        <taxon>Pseudomonadati</taxon>
        <taxon>Pseudomonadota</taxon>
        <taxon>Gammaproteobacteria</taxon>
        <taxon>Pasteurellales</taxon>
        <taxon>Pasteurellaceae</taxon>
        <taxon>Haemophilus</taxon>
    </lineage>
</organism>
<dbReference type="InterPro" id="IPR036397">
    <property type="entry name" value="RNaseH_sf"/>
</dbReference>
<dbReference type="Proteomes" id="UP000317926">
    <property type="component" value="Unassembled WGS sequence"/>
</dbReference>
<dbReference type="RefSeq" id="WP_140519708.1">
    <property type="nucleotide sequence ID" value="NZ_JACBKC010000023.1"/>
</dbReference>
<dbReference type="AlphaFoldDB" id="A0A502JJB5"/>
<proteinExistence type="predicted"/>
<dbReference type="SUPFAM" id="SSF53098">
    <property type="entry name" value="Ribonuclease H-like"/>
    <property type="match status" value="1"/>
</dbReference>
<dbReference type="Gene3D" id="3.30.420.10">
    <property type="entry name" value="Ribonuclease H-like superfamily/Ribonuclease H"/>
    <property type="match status" value="1"/>
</dbReference>
<dbReference type="GO" id="GO:0015074">
    <property type="term" value="P:DNA integration"/>
    <property type="evidence" value="ECO:0007669"/>
    <property type="project" value="InterPro"/>
</dbReference>
<dbReference type="PANTHER" id="PTHR46889">
    <property type="entry name" value="TRANSPOSASE INSF FOR INSERTION SEQUENCE IS3B-RELATED"/>
    <property type="match status" value="1"/>
</dbReference>
<protein>
    <recommendedName>
        <fullName evidence="1">Integrase catalytic domain-containing protein</fullName>
    </recommendedName>
</protein>